<dbReference type="InterPro" id="IPR041030">
    <property type="entry name" value="SHIRT"/>
</dbReference>
<dbReference type="EMBL" id="ABEE02000016">
    <property type="protein sequence ID" value="EDP23934.1"/>
    <property type="molecule type" value="Genomic_DNA"/>
</dbReference>
<keyword evidence="3" id="KW-1133">Transmembrane helix</keyword>
<evidence type="ECO:0000313" key="5">
    <source>
        <dbReference type="EMBL" id="EDP23934.1"/>
    </source>
</evidence>
<feature type="domain" description="SHIRT" evidence="4">
    <location>
        <begin position="210"/>
        <end position="299"/>
    </location>
</feature>
<feature type="compositionally biased region" description="Basic residues" evidence="2">
    <location>
        <begin position="326"/>
        <end position="336"/>
    </location>
</feature>
<evidence type="ECO:0000256" key="3">
    <source>
        <dbReference type="SAM" id="Phobius"/>
    </source>
</evidence>
<keyword evidence="1" id="KW-0175">Coiled coil</keyword>
<feature type="domain" description="SHIRT" evidence="4">
    <location>
        <begin position="115"/>
        <end position="203"/>
    </location>
</feature>
<evidence type="ECO:0000256" key="1">
    <source>
        <dbReference type="SAM" id="Coils"/>
    </source>
</evidence>
<reference evidence="5 6" key="2">
    <citation type="submission" date="2007-09" db="EMBL/GenBank/DDBJ databases">
        <authorList>
            <person name="Fulton L."/>
            <person name="Clifton S."/>
            <person name="Fulton B."/>
            <person name="Xu J."/>
            <person name="Minx P."/>
            <person name="Pepin K.H."/>
            <person name="Johnson M."/>
            <person name="Thiruvilangam P."/>
            <person name="Bhonagiri V."/>
            <person name="Nash W.E."/>
            <person name="Mardis E.R."/>
            <person name="Wilson R.K."/>
        </authorList>
    </citation>
    <scope>NUCLEOTIDE SEQUENCE [LARGE SCALE GENOMIC DNA]</scope>
    <source>
        <strain evidence="5 6">ATCC 33270</strain>
    </source>
</reference>
<evidence type="ECO:0000259" key="4">
    <source>
        <dbReference type="Pfam" id="PF18655"/>
    </source>
</evidence>
<gene>
    <name evidence="5" type="ORF">PEPMIC_00513</name>
</gene>
<keyword evidence="3" id="KW-0472">Membrane</keyword>
<protein>
    <submittedName>
        <fullName evidence="5">LPXTG-motif cell wall anchor domain protein</fullName>
    </submittedName>
</protein>
<evidence type="ECO:0000256" key="2">
    <source>
        <dbReference type="SAM" id="MobiDB-lite"/>
    </source>
</evidence>
<reference evidence="5 6" key="1">
    <citation type="submission" date="2007-09" db="EMBL/GenBank/DDBJ databases">
        <title>Draft genome sequence of Peptostreptococcus micros (ATCC 33270).</title>
        <authorList>
            <person name="Sudarsanam P."/>
            <person name="Ley R."/>
            <person name="Guruge J."/>
            <person name="Turnbaugh P.J."/>
            <person name="Mahowald M."/>
            <person name="Liep D."/>
            <person name="Gordon J."/>
        </authorList>
    </citation>
    <scope>NUCLEOTIDE SEQUENCE [LARGE SCALE GENOMIC DNA]</scope>
    <source>
        <strain evidence="5 6">ATCC 33270</strain>
    </source>
</reference>
<dbReference type="Pfam" id="PF18655">
    <property type="entry name" value="SHIRT"/>
    <property type="match status" value="2"/>
</dbReference>
<feature type="transmembrane region" description="Helical" evidence="3">
    <location>
        <begin position="348"/>
        <end position="365"/>
    </location>
</feature>
<organism evidence="5 6">
    <name type="scientific">Parvimonas micra ATCC 33270</name>
    <dbReference type="NCBI Taxonomy" id="411465"/>
    <lineage>
        <taxon>Bacteria</taxon>
        <taxon>Bacillati</taxon>
        <taxon>Bacillota</taxon>
        <taxon>Tissierellia</taxon>
        <taxon>Tissierellales</taxon>
        <taxon>Peptoniphilaceae</taxon>
        <taxon>Parvimonas</taxon>
    </lineage>
</organism>
<accession>A8SJX0</accession>
<comment type="caution">
    <text evidence="5">The sequence shown here is derived from an EMBL/GenBank/DDBJ whole genome shotgun (WGS) entry which is preliminary data.</text>
</comment>
<dbReference type="Proteomes" id="UP000003162">
    <property type="component" value="Unassembled WGS sequence"/>
</dbReference>
<dbReference type="eggNOG" id="ENOG5032YIC">
    <property type="taxonomic scope" value="Bacteria"/>
</dbReference>
<proteinExistence type="predicted"/>
<feature type="region of interest" description="Disordered" evidence="2">
    <location>
        <begin position="301"/>
        <end position="339"/>
    </location>
</feature>
<evidence type="ECO:0000313" key="6">
    <source>
        <dbReference type="Proteomes" id="UP000003162"/>
    </source>
</evidence>
<dbReference type="HOGENOM" id="CLU_745664_0_0_9"/>
<keyword evidence="3" id="KW-0812">Transmembrane</keyword>
<feature type="coiled-coil region" evidence="1">
    <location>
        <begin position="61"/>
        <end position="88"/>
    </location>
</feature>
<sequence>MMLYYVLNKILINLFGFEEVLKMKKFISGVLTFAMLISVLPKVSFAEEEKAKSETVSKKEVAKTEKDSEKVEKKVEKQEVKIEKKVEEGAKKSEKVVPVKVKKEEKINKIRLTDGYKVIYVFRSITNNMELPDEVKALKPVDKTDVGNGEKIALPKFADVKVADGTWKFVNWKTPKGNGLVVVENEVTVNGEDLRLEGEWIFEKNKPVPEKYNVTFEFKSVTDGKKLPQEVLDKKPANKSDVVAGTDIVLPEFADVKVTDGTWKFVGWQLAKKDKNFDVIGKVQVDNEDLRLVGKWKFEEDKNVKPQKPNPKPQQKPQQKPLKPLKPQKPKVKVQKGRMLPKTNVESAFSYVLLALAGIGGAYIAKKKDNE</sequence>
<dbReference type="AlphaFoldDB" id="A8SJX0"/>
<name>A8SJX0_9FIRM</name>